<evidence type="ECO:0000313" key="8">
    <source>
        <dbReference type="Proteomes" id="UP001374535"/>
    </source>
</evidence>
<dbReference type="AlphaFoldDB" id="A0AAQ3NCT1"/>
<comment type="function">
    <text evidence="1">Reversible hydration of carbon dioxide.</text>
</comment>
<sequence>MTVQDAFPSEDEEFGYTEGSSNGPENWWCLNPKWRVCGKGKRQSPIDLSDKVVHEFPQLGNLQKYYKPAPALLKNMGHAIMVQWNGNAGHLNINGTYYKLIQCHWHTPSEHTFNGTKFELELHAVHQNSKGEIAVIGIWYKIGRPDGLLSKLLKDLKSLGEKDIDLGVINPGMMEFGDRKYYRYVGSLTTPPCTEGVVWTIVKKVKTVSKEQLRALKEAVHHVSQLKDEEFGYTEGSSNGPENWWRLNPKWRVCGKGKRQSPIDLSDKVVHEFPQLGKLQKYYNPAPALLKNMGHAIMVQWNGNAGHLNINGTYYKLIQCHWHTPSEHTFNGTKFELELHAVHQNSKGEIAVIGIWYKIGRPDGLLSKLLKDLKSLGEKDIDLGVINPGMMEFGCRKYYRYVGSLTTPPCSEGVVWTIVQKVKTVSREQLRALKEAVHHPYSERRGRDESNEGGWRQRQRHKCCHEWLENIAEANCDRDFDNTMVAWRDEKNCGHRDNNGDDNSNDDDDSNNDDD</sequence>
<dbReference type="InterPro" id="IPR023561">
    <property type="entry name" value="Carbonic_anhydrase_a-class"/>
</dbReference>
<name>A0AAQ3NCT1_VIGMU</name>
<dbReference type="GO" id="GO:0004089">
    <property type="term" value="F:carbonate dehydratase activity"/>
    <property type="evidence" value="ECO:0007669"/>
    <property type="project" value="UniProtKB-EC"/>
</dbReference>
<accession>A0AAQ3NCT1</accession>
<dbReference type="PANTHER" id="PTHR18952">
    <property type="entry name" value="CARBONIC ANHYDRASE"/>
    <property type="match status" value="1"/>
</dbReference>
<dbReference type="EMBL" id="CP144695">
    <property type="protein sequence ID" value="WVZ06193.1"/>
    <property type="molecule type" value="Genomic_DNA"/>
</dbReference>
<comment type="subcellular location">
    <subcellularLocation>
        <location evidence="2">Plastid</location>
        <location evidence="2">Chloroplast stroma</location>
    </subcellularLocation>
</comment>
<dbReference type="CDD" id="cd03124">
    <property type="entry name" value="alpha_CA_prokaryotic_like"/>
    <property type="match status" value="2"/>
</dbReference>
<dbReference type="PROSITE" id="PS51144">
    <property type="entry name" value="ALPHA_CA_2"/>
    <property type="match status" value="2"/>
</dbReference>
<feature type="region of interest" description="Disordered" evidence="5">
    <location>
        <begin position="491"/>
        <end position="515"/>
    </location>
</feature>
<evidence type="ECO:0000256" key="4">
    <source>
        <dbReference type="ARBA" id="ARBA00048348"/>
    </source>
</evidence>
<dbReference type="InterPro" id="IPR001148">
    <property type="entry name" value="CA_dom"/>
</dbReference>
<dbReference type="GO" id="GO:0009570">
    <property type="term" value="C:chloroplast stroma"/>
    <property type="evidence" value="ECO:0007669"/>
    <property type="project" value="UniProtKB-SubCell"/>
</dbReference>
<evidence type="ECO:0000256" key="2">
    <source>
        <dbReference type="ARBA" id="ARBA00004470"/>
    </source>
</evidence>
<evidence type="ECO:0000256" key="5">
    <source>
        <dbReference type="SAM" id="MobiDB-lite"/>
    </source>
</evidence>
<feature type="domain" description="Alpha-carbonic anhydrase" evidence="6">
    <location>
        <begin position="229"/>
        <end position="466"/>
    </location>
</feature>
<dbReference type="Gene3D" id="3.10.200.10">
    <property type="entry name" value="Alpha carbonic anhydrase"/>
    <property type="match status" value="2"/>
</dbReference>
<proteinExistence type="inferred from homology"/>
<dbReference type="GO" id="GO:0008270">
    <property type="term" value="F:zinc ion binding"/>
    <property type="evidence" value="ECO:0007669"/>
    <property type="project" value="InterPro"/>
</dbReference>
<dbReference type="PANTHER" id="PTHR18952:SF271">
    <property type="entry name" value="ALPHA CARBONIC ANHYDRASE 4-RELATED"/>
    <property type="match status" value="1"/>
</dbReference>
<comment type="similarity">
    <text evidence="3">Belongs to the alpha-class carbonic anhydrase family.</text>
</comment>
<organism evidence="7 8">
    <name type="scientific">Vigna mungo</name>
    <name type="common">Black gram</name>
    <name type="synonym">Phaseolus mungo</name>
    <dbReference type="NCBI Taxonomy" id="3915"/>
    <lineage>
        <taxon>Eukaryota</taxon>
        <taxon>Viridiplantae</taxon>
        <taxon>Streptophyta</taxon>
        <taxon>Embryophyta</taxon>
        <taxon>Tracheophyta</taxon>
        <taxon>Spermatophyta</taxon>
        <taxon>Magnoliopsida</taxon>
        <taxon>eudicotyledons</taxon>
        <taxon>Gunneridae</taxon>
        <taxon>Pentapetalae</taxon>
        <taxon>rosids</taxon>
        <taxon>fabids</taxon>
        <taxon>Fabales</taxon>
        <taxon>Fabaceae</taxon>
        <taxon>Papilionoideae</taxon>
        <taxon>50 kb inversion clade</taxon>
        <taxon>NPAAA clade</taxon>
        <taxon>indigoferoid/millettioid clade</taxon>
        <taxon>Phaseoleae</taxon>
        <taxon>Vigna</taxon>
    </lineage>
</organism>
<gene>
    <name evidence="7" type="ORF">V8G54_019539</name>
</gene>
<protein>
    <recommendedName>
        <fullName evidence="6">Alpha-carbonic anhydrase domain-containing protein</fullName>
    </recommendedName>
</protein>
<evidence type="ECO:0000313" key="7">
    <source>
        <dbReference type="EMBL" id="WVZ06193.1"/>
    </source>
</evidence>
<dbReference type="SMART" id="SM01057">
    <property type="entry name" value="Carb_anhydrase"/>
    <property type="match status" value="2"/>
</dbReference>
<feature type="region of interest" description="Disordered" evidence="5">
    <location>
        <begin position="1"/>
        <end position="22"/>
    </location>
</feature>
<evidence type="ECO:0000259" key="6">
    <source>
        <dbReference type="PROSITE" id="PS51144"/>
    </source>
</evidence>
<dbReference type="Proteomes" id="UP001374535">
    <property type="component" value="Chromosome 6"/>
</dbReference>
<dbReference type="Pfam" id="PF00194">
    <property type="entry name" value="Carb_anhydrase"/>
    <property type="match status" value="2"/>
</dbReference>
<dbReference type="SUPFAM" id="SSF51069">
    <property type="entry name" value="Carbonic anhydrase"/>
    <property type="match status" value="2"/>
</dbReference>
<feature type="domain" description="Alpha-carbonic anhydrase" evidence="6">
    <location>
        <begin position="12"/>
        <end position="218"/>
    </location>
</feature>
<comment type="catalytic activity">
    <reaction evidence="4">
        <text>hydrogencarbonate + H(+) = CO2 + H2O</text>
        <dbReference type="Rhea" id="RHEA:10748"/>
        <dbReference type="ChEBI" id="CHEBI:15377"/>
        <dbReference type="ChEBI" id="CHEBI:15378"/>
        <dbReference type="ChEBI" id="CHEBI:16526"/>
        <dbReference type="ChEBI" id="CHEBI:17544"/>
        <dbReference type="EC" id="4.2.1.1"/>
    </reaction>
</comment>
<dbReference type="GO" id="GO:0006730">
    <property type="term" value="P:one-carbon metabolic process"/>
    <property type="evidence" value="ECO:0007669"/>
    <property type="project" value="TreeGrafter"/>
</dbReference>
<dbReference type="InterPro" id="IPR041891">
    <property type="entry name" value="Alpha_CA_prokaryot-like"/>
</dbReference>
<keyword evidence="8" id="KW-1185">Reference proteome</keyword>
<evidence type="ECO:0000256" key="3">
    <source>
        <dbReference type="ARBA" id="ARBA00006365"/>
    </source>
</evidence>
<feature type="compositionally biased region" description="Acidic residues" evidence="5">
    <location>
        <begin position="503"/>
        <end position="515"/>
    </location>
</feature>
<dbReference type="InterPro" id="IPR036398">
    <property type="entry name" value="CA_dom_sf"/>
</dbReference>
<evidence type="ECO:0000256" key="1">
    <source>
        <dbReference type="ARBA" id="ARBA00002904"/>
    </source>
</evidence>
<reference evidence="7 8" key="1">
    <citation type="journal article" date="2023" name="Life. Sci Alliance">
        <title>Evolutionary insights into 3D genome organization and epigenetic landscape of Vigna mungo.</title>
        <authorList>
            <person name="Junaid A."/>
            <person name="Singh B."/>
            <person name="Bhatia S."/>
        </authorList>
    </citation>
    <scope>NUCLEOTIDE SEQUENCE [LARGE SCALE GENOMIC DNA]</scope>
    <source>
        <strain evidence="7">Urdbean</strain>
    </source>
</reference>